<evidence type="ECO:0000313" key="10">
    <source>
        <dbReference type="EMBL" id="MFC7702577.1"/>
    </source>
</evidence>
<keyword evidence="6" id="KW-0975">Bacterial flagellum</keyword>
<keyword evidence="10" id="KW-0969">Cilium</keyword>
<evidence type="ECO:0000259" key="8">
    <source>
        <dbReference type="Pfam" id="PF06429"/>
    </source>
</evidence>
<evidence type="ECO:0000256" key="3">
    <source>
        <dbReference type="ARBA" id="ARBA00009677"/>
    </source>
</evidence>
<dbReference type="Pfam" id="PF06429">
    <property type="entry name" value="Flg_bbr_C"/>
    <property type="match status" value="1"/>
</dbReference>
<gene>
    <name evidence="10" type="primary">flgK</name>
    <name evidence="10" type="ORF">ACFQXB_00020</name>
</gene>
<protein>
    <recommendedName>
        <fullName evidence="4">Flagellar hook-associated protein 1</fullName>
    </recommendedName>
</protein>
<dbReference type="InterPro" id="IPR002371">
    <property type="entry name" value="FlgK"/>
</dbReference>
<comment type="similarity">
    <text evidence="3">Belongs to the flagella basal body rod proteins family.</text>
</comment>
<feature type="domain" description="Flagellar basal body rod protein N-terminal" evidence="7">
    <location>
        <begin position="7"/>
        <end position="36"/>
    </location>
</feature>
<comment type="caution">
    <text evidence="10">The sequence shown here is derived from an EMBL/GenBank/DDBJ whole genome shotgun (WGS) entry which is preliminary data.</text>
</comment>
<evidence type="ECO:0000256" key="1">
    <source>
        <dbReference type="ARBA" id="ARBA00004117"/>
    </source>
</evidence>
<evidence type="ECO:0000256" key="4">
    <source>
        <dbReference type="ARBA" id="ARBA00016244"/>
    </source>
</evidence>
<comment type="subcellular location">
    <subcellularLocation>
        <location evidence="1">Bacterial flagellum basal body</location>
    </subcellularLocation>
    <subcellularLocation>
        <location evidence="2">Secreted</location>
    </subcellularLocation>
</comment>
<dbReference type="RefSeq" id="WP_377397209.1">
    <property type="nucleotide sequence ID" value="NZ_JBHTFQ010000001.1"/>
</dbReference>
<dbReference type="Pfam" id="PF22638">
    <property type="entry name" value="FlgK_D1"/>
    <property type="match status" value="1"/>
</dbReference>
<evidence type="ECO:0000256" key="5">
    <source>
        <dbReference type="ARBA" id="ARBA00022525"/>
    </source>
</evidence>
<evidence type="ECO:0000259" key="7">
    <source>
        <dbReference type="Pfam" id="PF00460"/>
    </source>
</evidence>
<keyword evidence="10" id="KW-0282">Flagellum</keyword>
<dbReference type="EMBL" id="JBHTFQ010000001">
    <property type="protein sequence ID" value="MFC7702577.1"/>
    <property type="molecule type" value="Genomic_DNA"/>
</dbReference>
<evidence type="ECO:0000259" key="9">
    <source>
        <dbReference type="Pfam" id="PF22638"/>
    </source>
</evidence>
<dbReference type="InterPro" id="IPR053927">
    <property type="entry name" value="FlgK_helical"/>
</dbReference>
<dbReference type="PANTHER" id="PTHR30033:SF1">
    <property type="entry name" value="FLAGELLAR HOOK-ASSOCIATED PROTEIN 1"/>
    <property type="match status" value="1"/>
</dbReference>
<dbReference type="InterPro" id="IPR001444">
    <property type="entry name" value="Flag_bb_rod_N"/>
</dbReference>
<keyword evidence="11" id="KW-1185">Reference proteome</keyword>
<evidence type="ECO:0000256" key="6">
    <source>
        <dbReference type="ARBA" id="ARBA00023143"/>
    </source>
</evidence>
<proteinExistence type="inferred from homology"/>
<dbReference type="PANTHER" id="PTHR30033">
    <property type="entry name" value="FLAGELLAR HOOK-ASSOCIATED PROTEIN 1"/>
    <property type="match status" value="1"/>
</dbReference>
<evidence type="ECO:0000256" key="2">
    <source>
        <dbReference type="ARBA" id="ARBA00004613"/>
    </source>
</evidence>
<accession>A0ABW2UGG8</accession>
<reference evidence="11" key="1">
    <citation type="journal article" date="2019" name="Int. J. Syst. Evol. Microbiol.">
        <title>The Global Catalogue of Microorganisms (GCM) 10K type strain sequencing project: providing services to taxonomists for standard genome sequencing and annotation.</title>
        <authorList>
            <consortium name="The Broad Institute Genomics Platform"/>
            <consortium name="The Broad Institute Genome Sequencing Center for Infectious Disease"/>
            <person name="Wu L."/>
            <person name="Ma J."/>
        </authorList>
    </citation>
    <scope>NUCLEOTIDE SEQUENCE [LARGE SCALE GENOMIC DNA]</scope>
    <source>
        <strain evidence="11">CGMCC 1.12750</strain>
    </source>
</reference>
<dbReference type="SUPFAM" id="SSF64518">
    <property type="entry name" value="Phase 1 flagellin"/>
    <property type="match status" value="1"/>
</dbReference>
<organism evidence="10 11">
    <name type="scientific">Plastorhodobacter daqingensis</name>
    <dbReference type="NCBI Taxonomy" id="1387281"/>
    <lineage>
        <taxon>Bacteria</taxon>
        <taxon>Pseudomonadati</taxon>
        <taxon>Pseudomonadota</taxon>
        <taxon>Alphaproteobacteria</taxon>
        <taxon>Rhodobacterales</taxon>
        <taxon>Paracoccaceae</taxon>
        <taxon>Plastorhodobacter</taxon>
    </lineage>
</organism>
<dbReference type="Proteomes" id="UP001596516">
    <property type="component" value="Unassembled WGS sequence"/>
</dbReference>
<feature type="domain" description="Flagellar basal-body/hook protein C-terminal" evidence="8">
    <location>
        <begin position="439"/>
        <end position="476"/>
    </location>
</feature>
<keyword evidence="5" id="KW-0964">Secreted</keyword>
<dbReference type="NCBIfam" id="TIGR02492">
    <property type="entry name" value="flgK_ends"/>
    <property type="match status" value="1"/>
</dbReference>
<dbReference type="Pfam" id="PF00460">
    <property type="entry name" value="Flg_bb_rod"/>
    <property type="match status" value="1"/>
</dbReference>
<sequence length="476" mass="48837">MSITTSLSNAMSGLNAASRAAEVVSSNIANAMTEGYARRELMLSSRDASGVQIDGIQRILNQAILTDRRVAVAASGEASVTLAFLRKTEAQIGTPDDASSLSARIAALEATLLEASARPESDARLANVLSAAKDVAQHFHAISTDVQIARGDADRSIATDVKTLNESLVMIADLNRQIATTGLGGRDVSALLDQRQQLVDKISSIVPVKEVARDNGQIALITSGGALLLDGRPAQIEFAAAGLITADMTLASGALSGVTINGFPAARSLEGGSLSAHFAVRDDLAVDVQVQLDALARNLLERLSDPSVDPSLGAGAPGLFTDQGGPFDPADEVGLAARLRLNGAVDPAQGGALWRLRDGIGAAAPGDVGNGTILGALGAALAATGPAASGGFGSTAKSFSGLAAEMLSLIAAERQTSETRSSFAAARVGTLRLAELQGGVDTDEELQRLLLIEQAYAANARVIQAADEMMQALLRL</sequence>
<keyword evidence="10" id="KW-0966">Cell projection</keyword>
<feature type="domain" description="Flagellar hook-associated protein FlgK helical" evidence="9">
    <location>
        <begin position="96"/>
        <end position="302"/>
    </location>
</feature>
<evidence type="ECO:0000313" key="11">
    <source>
        <dbReference type="Proteomes" id="UP001596516"/>
    </source>
</evidence>
<name>A0ABW2UGG8_9RHOB</name>
<dbReference type="InterPro" id="IPR010930">
    <property type="entry name" value="Flg_bb/hook_C_dom"/>
</dbReference>